<accession>A0A1Q9F097</accession>
<organism evidence="1 2">
    <name type="scientific">Symbiodinium microadriaticum</name>
    <name type="common">Dinoflagellate</name>
    <name type="synonym">Zooxanthella microadriatica</name>
    <dbReference type="NCBI Taxonomy" id="2951"/>
    <lineage>
        <taxon>Eukaryota</taxon>
        <taxon>Sar</taxon>
        <taxon>Alveolata</taxon>
        <taxon>Dinophyceae</taxon>
        <taxon>Suessiales</taxon>
        <taxon>Symbiodiniaceae</taxon>
        <taxon>Symbiodinium</taxon>
    </lineage>
</organism>
<proteinExistence type="predicted"/>
<evidence type="ECO:0000313" key="1">
    <source>
        <dbReference type="EMBL" id="OLQ13156.1"/>
    </source>
</evidence>
<reference evidence="1 2" key="1">
    <citation type="submission" date="2016-02" db="EMBL/GenBank/DDBJ databases">
        <title>Genome analysis of coral dinoflagellate symbionts highlights evolutionary adaptations to a symbiotic lifestyle.</title>
        <authorList>
            <person name="Aranda M."/>
            <person name="Li Y."/>
            <person name="Liew Y.J."/>
            <person name="Baumgarten S."/>
            <person name="Simakov O."/>
            <person name="Wilson M."/>
            <person name="Piel J."/>
            <person name="Ashoor H."/>
            <person name="Bougouffa S."/>
            <person name="Bajic V.B."/>
            <person name="Ryu T."/>
            <person name="Ravasi T."/>
            <person name="Bayer T."/>
            <person name="Micklem G."/>
            <person name="Kim H."/>
            <person name="Bhak J."/>
            <person name="Lajeunesse T.C."/>
            <person name="Voolstra C.R."/>
        </authorList>
    </citation>
    <scope>NUCLEOTIDE SEQUENCE [LARGE SCALE GENOMIC DNA]</scope>
    <source>
        <strain evidence="1 2">CCMP2467</strain>
    </source>
</reference>
<dbReference type="EMBL" id="LSRX01000032">
    <property type="protein sequence ID" value="OLQ13156.1"/>
    <property type="molecule type" value="Genomic_DNA"/>
</dbReference>
<dbReference type="AlphaFoldDB" id="A0A1Q9F097"/>
<dbReference type="Proteomes" id="UP000186817">
    <property type="component" value="Unassembled WGS sequence"/>
</dbReference>
<sequence>MRAMQRPLEGAGSDGTRLAPYTDADFVGERGCPGFVFWCMGLAHLPPRLCYELCFGKEYRQSAEKRLQAVLDIYGSRA</sequence>
<comment type="caution">
    <text evidence="1">The sequence shown here is derived from an EMBL/GenBank/DDBJ whole genome shotgun (WGS) entry which is preliminary data.</text>
</comment>
<name>A0A1Q9F097_SYMMI</name>
<protein>
    <submittedName>
        <fullName evidence="1">Uncharacterized protein</fullName>
    </submittedName>
</protein>
<evidence type="ECO:0000313" key="2">
    <source>
        <dbReference type="Proteomes" id="UP000186817"/>
    </source>
</evidence>
<keyword evidence="2" id="KW-1185">Reference proteome</keyword>
<gene>
    <name evidence="1" type="ORF">AK812_SmicGene2849</name>
</gene>